<dbReference type="InterPro" id="IPR027417">
    <property type="entry name" value="P-loop_NTPase"/>
</dbReference>
<proteinExistence type="predicted"/>
<evidence type="ECO:0000256" key="3">
    <source>
        <dbReference type="ARBA" id="ARBA00022777"/>
    </source>
</evidence>
<dbReference type="RefSeq" id="XP_023575434.1">
    <property type="nucleotide sequence ID" value="XM_023719666.1"/>
</dbReference>
<dbReference type="GO" id="GO:0019205">
    <property type="term" value="F:nucleobase-containing compound kinase activity"/>
    <property type="evidence" value="ECO:0007669"/>
    <property type="project" value="InterPro"/>
</dbReference>
<dbReference type="Gene3D" id="3.40.50.300">
    <property type="entry name" value="P-loop containing nucleotide triphosphate hydrolases"/>
    <property type="match status" value="1"/>
</dbReference>
<gene>
    <name evidence="7" type="primary">Ak7</name>
</gene>
<dbReference type="AlphaFoldDB" id="A0A6P6ESZ1"/>
<dbReference type="CDD" id="cd22967">
    <property type="entry name" value="DD_AK7"/>
    <property type="match status" value="1"/>
</dbReference>
<reference evidence="7" key="1">
    <citation type="submission" date="2025-08" db="UniProtKB">
        <authorList>
            <consortium name="RefSeq"/>
        </authorList>
    </citation>
    <scope>IDENTIFICATION</scope>
</reference>
<evidence type="ECO:0000313" key="7">
    <source>
        <dbReference type="RefSeq" id="XP_023575434.1"/>
    </source>
</evidence>
<keyword evidence="2" id="KW-0547">Nucleotide-binding</keyword>
<dbReference type="Pfam" id="PF05186">
    <property type="entry name" value="Dpy-30"/>
    <property type="match status" value="1"/>
</dbReference>
<dbReference type="Proteomes" id="UP000515203">
    <property type="component" value="Unplaced"/>
</dbReference>
<evidence type="ECO:0000256" key="4">
    <source>
        <dbReference type="SAM" id="Coils"/>
    </source>
</evidence>
<dbReference type="Pfam" id="PF00406">
    <property type="entry name" value="ADK"/>
    <property type="match status" value="1"/>
</dbReference>
<feature type="region of interest" description="Disordered" evidence="5">
    <location>
        <begin position="387"/>
        <end position="406"/>
    </location>
</feature>
<evidence type="ECO:0000256" key="5">
    <source>
        <dbReference type="SAM" id="MobiDB-lite"/>
    </source>
</evidence>
<dbReference type="InterPro" id="IPR047499">
    <property type="entry name" value="DD_AK7"/>
</dbReference>
<sequence>MAEDEEVASRTEKVLRIQRVFINLLDTYSSGNIGKFLASSVVGASLEEVAEEEEDEDENKPPAPEATAAKQKEGTFQIVGTLSKPKSIQPDFATETYKNLSRGDLLMRLLECDTIIYNITESPKQAEEAIWAVSALNEEVKRFGKRKVFILLSTVMTWARSKPLDPEDTEVPFTEEDYRRRKNHPNFLDHINAEKTVLKCGKNLAWLGEVPALPVFGDGTNIIPTIHVLDLAGVIQNIIDHVPKHHYLVAVDESANTLEDMVKLISKSTGPGKVQKVPKENAFLIKDLTQDSIDHLLVNLRMEALFVKENFNIRWVAQSGFVENINSILKEYKQSRGLLPIKICILGPPAVGKSSIAEELCRHYKLHHIQLKDVIAEAIVKLEGIVAPKDRGEEEDEEEEDEENVEDAQEMLDGIKESMEQNAGELEDQYIIRFMKEKLRSMPCRNQGYILDGFPKTYDQAKDLFSQEDEEEEDVEARGKAFPVDKLIIPEFVCGLDASDEFLKERVINLPESVVAGTHYTQDRFLRVLSNYRDINSEDETVYNYFDEIEIHPIYIDVGKLEDAQNRLAIKQLIREIGEPRNYGLTDEEKAELEQKAAEERLAKEAAEDAARQQEEAMETAERLARWEQWNKQLEEVKREERELLEARSAPLRNYLITHVMPTLVQGLNECCKVRPEDPVDFLAEYLFKNNPETQ</sequence>
<feature type="region of interest" description="Disordered" evidence="5">
    <location>
        <begin position="49"/>
        <end position="74"/>
    </location>
</feature>
<dbReference type="InterPro" id="IPR007858">
    <property type="entry name" value="Dpy-30_motif"/>
</dbReference>
<dbReference type="CTD" id="122481"/>
<evidence type="ECO:0000256" key="1">
    <source>
        <dbReference type="ARBA" id="ARBA00022679"/>
    </source>
</evidence>
<dbReference type="CDD" id="cd01428">
    <property type="entry name" value="ADK"/>
    <property type="match status" value="1"/>
</dbReference>
<dbReference type="InterPro" id="IPR036291">
    <property type="entry name" value="NAD(P)-bd_dom_sf"/>
</dbReference>
<name>A0A6P6ESZ1_OCTDE</name>
<feature type="coiled-coil region" evidence="4">
    <location>
        <begin position="588"/>
        <end position="647"/>
    </location>
</feature>
<feature type="compositionally biased region" description="Acidic residues" evidence="5">
    <location>
        <begin position="49"/>
        <end position="58"/>
    </location>
</feature>
<dbReference type="SUPFAM" id="SSF51735">
    <property type="entry name" value="NAD(P)-binding Rossmann-fold domains"/>
    <property type="match status" value="1"/>
</dbReference>
<protein>
    <submittedName>
        <fullName evidence="7">Adenylate kinase 7 isoform X3</fullName>
    </submittedName>
</protein>
<dbReference type="GeneID" id="101571365"/>
<dbReference type="GO" id="GO:0005524">
    <property type="term" value="F:ATP binding"/>
    <property type="evidence" value="ECO:0007669"/>
    <property type="project" value="InterPro"/>
</dbReference>
<keyword evidence="1" id="KW-0808">Transferase</keyword>
<keyword evidence="4" id="KW-0175">Coiled coil</keyword>
<dbReference type="PANTHER" id="PTHR23359">
    <property type="entry name" value="NUCLEOTIDE KINASE"/>
    <property type="match status" value="1"/>
</dbReference>
<dbReference type="InterPro" id="IPR000850">
    <property type="entry name" value="Adenylat/UMP-CMP_kin"/>
</dbReference>
<feature type="compositionally biased region" description="Acidic residues" evidence="5">
    <location>
        <begin position="393"/>
        <end position="406"/>
    </location>
</feature>
<evidence type="ECO:0000256" key="2">
    <source>
        <dbReference type="ARBA" id="ARBA00022741"/>
    </source>
</evidence>
<dbReference type="GO" id="GO:0006139">
    <property type="term" value="P:nucleobase-containing compound metabolic process"/>
    <property type="evidence" value="ECO:0007669"/>
    <property type="project" value="InterPro"/>
</dbReference>
<keyword evidence="6" id="KW-1185">Reference proteome</keyword>
<organism evidence="6 7">
    <name type="scientific">Octodon degus</name>
    <name type="common">Degu</name>
    <name type="synonym">Sciurus degus</name>
    <dbReference type="NCBI Taxonomy" id="10160"/>
    <lineage>
        <taxon>Eukaryota</taxon>
        <taxon>Metazoa</taxon>
        <taxon>Chordata</taxon>
        <taxon>Craniata</taxon>
        <taxon>Vertebrata</taxon>
        <taxon>Euteleostomi</taxon>
        <taxon>Mammalia</taxon>
        <taxon>Eutheria</taxon>
        <taxon>Euarchontoglires</taxon>
        <taxon>Glires</taxon>
        <taxon>Rodentia</taxon>
        <taxon>Hystricomorpha</taxon>
        <taxon>Octodontidae</taxon>
        <taxon>Octodon</taxon>
    </lineage>
</organism>
<accession>A0A6P6ESZ1</accession>
<keyword evidence="3 7" id="KW-0418">Kinase</keyword>
<dbReference type="SUPFAM" id="SSF52540">
    <property type="entry name" value="P-loop containing nucleoside triphosphate hydrolases"/>
    <property type="match status" value="1"/>
</dbReference>
<evidence type="ECO:0000313" key="6">
    <source>
        <dbReference type="Proteomes" id="UP000515203"/>
    </source>
</evidence>
<dbReference type="Gene3D" id="3.40.50.720">
    <property type="entry name" value="NAD(P)-binding Rossmann-like Domain"/>
    <property type="match status" value="1"/>
</dbReference>
<dbReference type="Gene3D" id="1.20.890.10">
    <property type="entry name" value="cAMP-dependent protein kinase regulatory subunit, dimerization-anchoring domain"/>
    <property type="match status" value="1"/>
</dbReference>